<keyword evidence="1" id="KW-1133">Transmembrane helix</keyword>
<keyword evidence="1" id="KW-0472">Membrane</keyword>
<evidence type="ECO:0000256" key="1">
    <source>
        <dbReference type="SAM" id="Phobius"/>
    </source>
</evidence>
<keyword evidence="1" id="KW-0812">Transmembrane</keyword>
<dbReference type="Proteomes" id="UP000027120">
    <property type="component" value="Unassembled WGS sequence"/>
</dbReference>
<evidence type="ECO:0000313" key="2">
    <source>
        <dbReference type="EMBL" id="KDO42621.1"/>
    </source>
</evidence>
<feature type="transmembrane region" description="Helical" evidence="1">
    <location>
        <begin position="56"/>
        <end position="86"/>
    </location>
</feature>
<name>A0A067DVK2_CITSI</name>
<feature type="transmembrane region" description="Helical" evidence="1">
    <location>
        <begin position="114"/>
        <end position="133"/>
    </location>
</feature>
<keyword evidence="3" id="KW-1185">Reference proteome</keyword>
<protein>
    <submittedName>
        <fullName evidence="2">Uncharacterized protein</fullName>
    </submittedName>
</protein>
<proteinExistence type="predicted"/>
<organism evidence="2 3">
    <name type="scientific">Citrus sinensis</name>
    <name type="common">Sweet orange</name>
    <name type="synonym">Citrus aurantium var. sinensis</name>
    <dbReference type="NCBI Taxonomy" id="2711"/>
    <lineage>
        <taxon>Eukaryota</taxon>
        <taxon>Viridiplantae</taxon>
        <taxon>Streptophyta</taxon>
        <taxon>Embryophyta</taxon>
        <taxon>Tracheophyta</taxon>
        <taxon>Spermatophyta</taxon>
        <taxon>Magnoliopsida</taxon>
        <taxon>eudicotyledons</taxon>
        <taxon>Gunneridae</taxon>
        <taxon>Pentapetalae</taxon>
        <taxon>rosids</taxon>
        <taxon>malvids</taxon>
        <taxon>Sapindales</taxon>
        <taxon>Rutaceae</taxon>
        <taxon>Aurantioideae</taxon>
        <taxon>Citrus</taxon>
    </lineage>
</organism>
<evidence type="ECO:0000313" key="3">
    <source>
        <dbReference type="Proteomes" id="UP000027120"/>
    </source>
</evidence>
<accession>A0A067DVK2</accession>
<dbReference type="AlphaFoldDB" id="A0A067DVK2"/>
<sequence>MKRLLAAACCHSYFSTNCDYRFHLDAVPIPPLAFVIRPLPNLHSCHLLWQQPSCCFALPLTVFAGLICFGGAIAVVYFFCFMYIYFVFRFLKLCCNFCVQSKFYLVEVGRTNPINFLVFLEILFVKSFLSFIINS</sequence>
<reference evidence="2 3" key="1">
    <citation type="submission" date="2014-04" db="EMBL/GenBank/DDBJ databases">
        <authorList>
            <consortium name="International Citrus Genome Consortium"/>
            <person name="Gmitter F."/>
            <person name="Chen C."/>
            <person name="Farmerie W."/>
            <person name="Harkins T."/>
            <person name="Desany B."/>
            <person name="Mohiuddin M."/>
            <person name="Kodira C."/>
            <person name="Borodovsky M."/>
            <person name="Lomsadze A."/>
            <person name="Burns P."/>
            <person name="Jenkins J."/>
            <person name="Prochnik S."/>
            <person name="Shu S."/>
            <person name="Chapman J."/>
            <person name="Pitluck S."/>
            <person name="Schmutz J."/>
            <person name="Rokhsar D."/>
        </authorList>
    </citation>
    <scope>NUCLEOTIDE SEQUENCE</scope>
</reference>
<dbReference type="EMBL" id="KK785457">
    <property type="protein sequence ID" value="KDO42621.1"/>
    <property type="molecule type" value="Genomic_DNA"/>
</dbReference>
<gene>
    <name evidence="2" type="ORF">CISIN_1g040803mg</name>
</gene>